<reference evidence="1 2" key="1">
    <citation type="journal article" date="2016" name="Mol. Biol. Evol.">
        <title>Comparative Genomics of Early-Diverging Mushroom-Forming Fungi Provides Insights into the Origins of Lignocellulose Decay Capabilities.</title>
        <authorList>
            <person name="Nagy L.G."/>
            <person name="Riley R."/>
            <person name="Tritt A."/>
            <person name="Adam C."/>
            <person name="Daum C."/>
            <person name="Floudas D."/>
            <person name="Sun H."/>
            <person name="Yadav J.S."/>
            <person name="Pangilinan J."/>
            <person name="Larsson K.H."/>
            <person name="Matsuura K."/>
            <person name="Barry K."/>
            <person name="Labutti K."/>
            <person name="Kuo R."/>
            <person name="Ohm R.A."/>
            <person name="Bhattacharya S.S."/>
            <person name="Shirouzu T."/>
            <person name="Yoshinaga Y."/>
            <person name="Martin F.M."/>
            <person name="Grigoriev I.V."/>
            <person name="Hibbett D.S."/>
        </authorList>
    </citation>
    <scope>NUCLEOTIDE SEQUENCE [LARGE SCALE GENOMIC DNA]</scope>
    <source>
        <strain evidence="1 2">HHB9708</strain>
    </source>
</reference>
<dbReference type="EMBL" id="KV419479">
    <property type="protein sequence ID" value="KZS86621.1"/>
    <property type="molecule type" value="Genomic_DNA"/>
</dbReference>
<name>A0A164ME11_9AGAM</name>
<dbReference type="STRING" id="1314777.A0A164ME11"/>
<keyword evidence="2" id="KW-1185">Reference proteome</keyword>
<dbReference type="AlphaFoldDB" id="A0A164ME11"/>
<sequence length="75" mass="8468">NADLHQLSQKLSAAAHCAEIFAKRPAWDRAPRRLKVPQWSEQQRLTRDVDHLNPASWDGDVHVANSSLTTAWLQG</sequence>
<dbReference type="Proteomes" id="UP000076722">
    <property type="component" value="Unassembled WGS sequence"/>
</dbReference>
<gene>
    <name evidence="1" type="ORF">SISNIDRAFT_397333</name>
</gene>
<proteinExistence type="predicted"/>
<accession>A0A164ME11</accession>
<protein>
    <submittedName>
        <fullName evidence="1">Uncharacterized protein</fullName>
    </submittedName>
</protein>
<dbReference type="OrthoDB" id="2691851at2759"/>
<evidence type="ECO:0000313" key="2">
    <source>
        <dbReference type="Proteomes" id="UP000076722"/>
    </source>
</evidence>
<feature type="non-terminal residue" evidence="1">
    <location>
        <position position="75"/>
    </location>
</feature>
<organism evidence="1 2">
    <name type="scientific">Sistotremastrum niveocremeum HHB9708</name>
    <dbReference type="NCBI Taxonomy" id="1314777"/>
    <lineage>
        <taxon>Eukaryota</taxon>
        <taxon>Fungi</taxon>
        <taxon>Dikarya</taxon>
        <taxon>Basidiomycota</taxon>
        <taxon>Agaricomycotina</taxon>
        <taxon>Agaricomycetes</taxon>
        <taxon>Sistotremastrales</taxon>
        <taxon>Sistotremastraceae</taxon>
        <taxon>Sertulicium</taxon>
        <taxon>Sertulicium niveocremeum</taxon>
    </lineage>
</organism>
<feature type="non-terminal residue" evidence="1">
    <location>
        <position position="1"/>
    </location>
</feature>
<evidence type="ECO:0000313" key="1">
    <source>
        <dbReference type="EMBL" id="KZS86621.1"/>
    </source>
</evidence>